<dbReference type="OrthoDB" id="5794956at2759"/>
<accession>A0A0R3PSS5</accession>
<evidence type="ECO:0000313" key="1">
    <source>
        <dbReference type="EMBL" id="VDM60318.1"/>
    </source>
</evidence>
<sequence length="171" mass="18651">MDLSPPVGWTYFPPKTEALKSIINGCGFVQSSDNYQIWYFVGQSNDSLIAKQRANSEITASSVTEIGVLYPPRDVRCPAEAMTSFVNAERNTRGAGPRYGKVEGGAVTQTAPGGMGTGDFVFTAYTKLVRVTLSNAAGNRYTWNIVKNTFMQKLSLGFNARFNGEVTISRN</sequence>
<name>A0A0R3PSS5_ANGCS</name>
<dbReference type="EMBL" id="UYYA01004195">
    <property type="protein sequence ID" value="VDM60318.1"/>
    <property type="molecule type" value="Genomic_DNA"/>
</dbReference>
<protein>
    <submittedName>
        <fullName evidence="3">Lipocalin-like domain-containing protein</fullName>
    </submittedName>
</protein>
<reference evidence="1 2" key="2">
    <citation type="submission" date="2018-11" db="EMBL/GenBank/DDBJ databases">
        <authorList>
            <consortium name="Pathogen Informatics"/>
        </authorList>
    </citation>
    <scope>NUCLEOTIDE SEQUENCE [LARGE SCALE GENOMIC DNA]</scope>
    <source>
        <strain evidence="1 2">Costa Rica</strain>
    </source>
</reference>
<gene>
    <name evidence="1" type="ORF">ACOC_LOCUS8733</name>
</gene>
<evidence type="ECO:0000313" key="2">
    <source>
        <dbReference type="Proteomes" id="UP000267027"/>
    </source>
</evidence>
<keyword evidence="2" id="KW-1185">Reference proteome</keyword>
<dbReference type="OMA" id="GATRFYW"/>
<evidence type="ECO:0000313" key="3">
    <source>
        <dbReference type="WBParaSite" id="ACOC_0000873201-mRNA-1"/>
    </source>
</evidence>
<proteinExistence type="predicted"/>
<dbReference type="WBParaSite" id="ACOC_0000873201-mRNA-1">
    <property type="protein sequence ID" value="ACOC_0000873201-mRNA-1"/>
    <property type="gene ID" value="ACOC_0000873201"/>
</dbReference>
<organism evidence="3">
    <name type="scientific">Angiostrongylus costaricensis</name>
    <name type="common">Nematode worm</name>
    <dbReference type="NCBI Taxonomy" id="334426"/>
    <lineage>
        <taxon>Eukaryota</taxon>
        <taxon>Metazoa</taxon>
        <taxon>Ecdysozoa</taxon>
        <taxon>Nematoda</taxon>
        <taxon>Chromadorea</taxon>
        <taxon>Rhabditida</taxon>
        <taxon>Rhabditina</taxon>
        <taxon>Rhabditomorpha</taxon>
        <taxon>Strongyloidea</taxon>
        <taxon>Metastrongylidae</taxon>
        <taxon>Angiostrongylus</taxon>
    </lineage>
</organism>
<dbReference type="Proteomes" id="UP000267027">
    <property type="component" value="Unassembled WGS sequence"/>
</dbReference>
<reference evidence="3" key="1">
    <citation type="submission" date="2017-02" db="UniProtKB">
        <authorList>
            <consortium name="WormBaseParasite"/>
        </authorList>
    </citation>
    <scope>IDENTIFICATION</scope>
</reference>
<dbReference type="AlphaFoldDB" id="A0A0R3PSS5"/>